<sequence length="124" mass="15340">MDIDIIDMLQTIADPVSGTNFTYRYEKDLFIERDERFHFSFKDKRMANFYYETLKYIDHTECTLEQRKIIEYKTVARIVEVEKLGIRENQIEYYQVPYREVWVWDLVFVTSIEKINDYYKRMVM</sequence>
<name>A0A7L8ZLF5_9CAUD</name>
<evidence type="ECO:0000313" key="1">
    <source>
        <dbReference type="EMBL" id="QOI71286.1"/>
    </source>
</evidence>
<gene>
    <name evidence="1" type="ORF">pEaSNUABM12_00348</name>
</gene>
<reference evidence="1 2" key="1">
    <citation type="submission" date="2020-08" db="EMBL/GenBank/DDBJ databases">
        <title>Complete genome sequence of Erwinia phage pEa_SNUABM_12.</title>
        <authorList>
            <person name="Kim S.G."/>
            <person name="Lee S.B."/>
            <person name="Park S.C."/>
        </authorList>
    </citation>
    <scope>NUCLEOTIDE SEQUENCE [LARGE SCALE GENOMIC DNA]</scope>
</reference>
<evidence type="ECO:0000313" key="2">
    <source>
        <dbReference type="Proteomes" id="UP000594095"/>
    </source>
</evidence>
<accession>A0A7L8ZLF5</accession>
<organism evidence="1 2">
    <name type="scientific">Erwinia phage pEa_SNUABM_12</name>
    <dbReference type="NCBI Taxonomy" id="2768773"/>
    <lineage>
        <taxon>Viruses</taxon>
        <taxon>Duplodnaviria</taxon>
        <taxon>Heunggongvirae</taxon>
        <taxon>Uroviricota</taxon>
        <taxon>Caudoviricetes</taxon>
        <taxon>Eneladusvirus</taxon>
        <taxon>Eneladusvirus BF</taxon>
    </lineage>
</organism>
<protein>
    <submittedName>
        <fullName evidence="1">Uncharacterized protein</fullName>
    </submittedName>
</protein>
<proteinExistence type="predicted"/>
<dbReference type="Proteomes" id="UP000594095">
    <property type="component" value="Genome"/>
</dbReference>
<dbReference type="EMBL" id="MT939486">
    <property type="protein sequence ID" value="QOI71286.1"/>
    <property type="molecule type" value="Genomic_DNA"/>
</dbReference>